<keyword evidence="3" id="KW-0539">Nucleus</keyword>
<feature type="region of interest" description="Disordered" evidence="4">
    <location>
        <begin position="785"/>
        <end position="814"/>
    </location>
</feature>
<dbReference type="OMA" id="DGVIWPY"/>
<dbReference type="InterPro" id="IPR049730">
    <property type="entry name" value="SNF2/RAD54-like_C"/>
</dbReference>
<dbReference type="PROSITE" id="PS51194">
    <property type="entry name" value="HELICASE_CTER"/>
    <property type="match status" value="1"/>
</dbReference>
<dbReference type="EMBL" id="CM010720">
    <property type="protein sequence ID" value="RZC65348.1"/>
    <property type="molecule type" value="Genomic_DNA"/>
</dbReference>
<dbReference type="GO" id="GO:0005524">
    <property type="term" value="F:ATP binding"/>
    <property type="evidence" value="ECO:0007669"/>
    <property type="project" value="InterPro"/>
</dbReference>
<proteinExistence type="predicted"/>
<dbReference type="GO" id="GO:0016787">
    <property type="term" value="F:hydrolase activity"/>
    <property type="evidence" value="ECO:0007669"/>
    <property type="project" value="UniProtKB-KW"/>
</dbReference>
<feature type="domain" description="Helicase ATP-binding" evidence="5">
    <location>
        <begin position="183"/>
        <end position="340"/>
    </location>
</feature>
<dbReference type="InterPro" id="IPR014001">
    <property type="entry name" value="Helicase_ATP-bd"/>
</dbReference>
<dbReference type="Gene3D" id="3.40.50.300">
    <property type="entry name" value="P-loop containing nucleotide triphosphate hydrolases"/>
    <property type="match status" value="1"/>
</dbReference>
<comment type="subcellular location">
    <subcellularLocation>
        <location evidence="1">Nucleus</location>
    </subcellularLocation>
</comment>
<sequence length="867" mass="98246">MSFTSFKQTLKRCSDFPNPSSSQPSILNEDLKSPQLPRKPPKSSLSQQLQRLQDPLSLPPPKQNQEQPVKENAQEVDDDDDGDAEESGIGISREPVSTHFQFDPTGPFEPMVPAAINCRLLEHQREGVRFLYGLLRRIMAVFLEMTYSVNTFNVIAEILLISIMHTAKAKKAPTWRQIFFCLGLGKTIQTIAFLAAVVGDEAENGDSKMLKRVGKKNPVLIICPTSIIQNWENEFSKWAKFSVSVYHGANRDLIIEKLESHGIDVVITSFDSFRIHGKILSEVDWHIVVVDEAHRLKNDKSKLYGACLGIKTRNRYGLTGTVMQNKIMELFNLFDWVAPGSLGTREHFRDFYDEPLKLGQRSSAPERFVQVADERKQHLASVLRRYLLRRTKEETIGHLMMGKEDNVVFCNERSAKTCIQEDVAVTRYPMIVPNGIIWSYLHRENPDGCDSCPFCLVLPCLVKLQQLSNHLELIKPNPKDDIEKQKKDAELASAVFGTDIHLVGGNTQSESFMNLSDVEHCGKMRALEKLMSTWVLHGDKILLFSYSVRMLDILEKFLIRKGYCFSRLDGSTPTSSRQPLVDDFNSSPSKQVFLISTRAGGLGLNLVSANRVVIFDPNWNPAQDLQAQDRSFRYGQKRHVVVFRLLAAGSLEELVYSRQVYKQQLSNIAVSGKMEKRERFGISNLFRDLSDKLFTSEIIELNGKHDQNHGNHNDQAEDIVGTCPPSNEENETSPADSKGSRYDNLDVAVSNKTTMLEALGIVYTHRNEDVVNYKPVVQAKKDMTVAEPDSTQHQRVTSSVKMHSKSTSDLSKRELSLSKKKSQYSCLAQFMGMTDIKFSKWLLSVSNSEREKVLRDYKKQKEKIQNG</sequence>
<feature type="compositionally biased region" description="Polar residues" evidence="4">
    <location>
        <begin position="724"/>
        <end position="735"/>
    </location>
</feature>
<feature type="compositionally biased region" description="Polar residues" evidence="4">
    <location>
        <begin position="17"/>
        <end position="26"/>
    </location>
</feature>
<dbReference type="FunFam" id="3.40.50.10810:FF:000019">
    <property type="entry name" value="DNA excision repair protein ERCC-6-like 2 isoform X1"/>
    <property type="match status" value="1"/>
</dbReference>
<evidence type="ECO:0000256" key="4">
    <source>
        <dbReference type="SAM" id="MobiDB-lite"/>
    </source>
</evidence>
<keyword evidence="2" id="KW-0378">Hydrolase</keyword>
<dbReference type="SMART" id="SM00487">
    <property type="entry name" value="DEXDc"/>
    <property type="match status" value="1"/>
</dbReference>
<evidence type="ECO:0000313" key="7">
    <source>
        <dbReference type="EMBL" id="RZC65348.1"/>
    </source>
</evidence>
<dbReference type="InterPro" id="IPR001650">
    <property type="entry name" value="Helicase_C-like"/>
</dbReference>
<dbReference type="SMART" id="SM00490">
    <property type="entry name" value="HELICc"/>
    <property type="match status" value="1"/>
</dbReference>
<dbReference type="GO" id="GO:0005634">
    <property type="term" value="C:nucleus"/>
    <property type="evidence" value="ECO:0007669"/>
    <property type="project" value="UniProtKB-SubCell"/>
</dbReference>
<evidence type="ECO:0000313" key="8">
    <source>
        <dbReference type="Proteomes" id="UP000316621"/>
    </source>
</evidence>
<dbReference type="CDD" id="cd18793">
    <property type="entry name" value="SF2_C_SNF"/>
    <property type="match status" value="1"/>
</dbReference>
<dbReference type="InterPro" id="IPR002464">
    <property type="entry name" value="DNA/RNA_helicase_DEAH_CS"/>
</dbReference>
<feature type="compositionally biased region" description="Basic and acidic residues" evidence="4">
    <location>
        <begin position="705"/>
        <end position="715"/>
    </location>
</feature>
<dbReference type="PANTHER" id="PTHR45629">
    <property type="entry name" value="SNF2/RAD54 FAMILY MEMBER"/>
    <property type="match status" value="1"/>
</dbReference>
<organism evidence="7 8">
    <name type="scientific">Papaver somniferum</name>
    <name type="common">Opium poppy</name>
    <dbReference type="NCBI Taxonomy" id="3469"/>
    <lineage>
        <taxon>Eukaryota</taxon>
        <taxon>Viridiplantae</taxon>
        <taxon>Streptophyta</taxon>
        <taxon>Embryophyta</taxon>
        <taxon>Tracheophyta</taxon>
        <taxon>Spermatophyta</taxon>
        <taxon>Magnoliopsida</taxon>
        <taxon>Ranunculales</taxon>
        <taxon>Papaveraceae</taxon>
        <taxon>Papaveroideae</taxon>
        <taxon>Papaver</taxon>
    </lineage>
</organism>
<feature type="region of interest" description="Disordered" evidence="4">
    <location>
        <begin position="1"/>
        <end position="97"/>
    </location>
</feature>
<dbReference type="SUPFAM" id="SSF52540">
    <property type="entry name" value="P-loop containing nucleoside triphosphate hydrolases"/>
    <property type="match status" value="2"/>
</dbReference>
<dbReference type="Gene3D" id="3.40.50.10810">
    <property type="entry name" value="Tandem AAA-ATPase domain"/>
    <property type="match status" value="1"/>
</dbReference>
<dbReference type="PROSITE" id="PS00690">
    <property type="entry name" value="DEAH_ATP_HELICASE"/>
    <property type="match status" value="1"/>
</dbReference>
<feature type="domain" description="Helicase C-terminal" evidence="6">
    <location>
        <begin position="526"/>
        <end position="679"/>
    </location>
</feature>
<dbReference type="Pfam" id="PF00176">
    <property type="entry name" value="SNF2-rel_dom"/>
    <property type="match status" value="1"/>
</dbReference>
<feature type="region of interest" description="Disordered" evidence="4">
    <location>
        <begin position="705"/>
        <end position="742"/>
    </location>
</feature>
<dbReference type="AlphaFoldDB" id="A0A4Y7JZY5"/>
<dbReference type="InterPro" id="IPR050496">
    <property type="entry name" value="SNF2_RAD54_helicase_repair"/>
</dbReference>
<reference evidence="7 8" key="1">
    <citation type="journal article" date="2018" name="Science">
        <title>The opium poppy genome and morphinan production.</title>
        <authorList>
            <person name="Guo L."/>
            <person name="Winzer T."/>
            <person name="Yang X."/>
            <person name="Li Y."/>
            <person name="Ning Z."/>
            <person name="He Z."/>
            <person name="Teodor R."/>
            <person name="Lu Y."/>
            <person name="Bowser T.A."/>
            <person name="Graham I.A."/>
            <person name="Ye K."/>
        </authorList>
    </citation>
    <scope>NUCLEOTIDE SEQUENCE [LARGE SCALE GENOMIC DNA]</scope>
    <source>
        <strain evidence="8">cv. HN1</strain>
        <tissue evidence="7">Leaves</tissue>
    </source>
</reference>
<dbReference type="STRING" id="3469.A0A4Y7JZY5"/>
<name>A0A4Y7JZY5_PAPSO</name>
<feature type="compositionally biased region" description="Acidic residues" evidence="4">
    <location>
        <begin position="74"/>
        <end position="86"/>
    </location>
</feature>
<dbReference type="InterPro" id="IPR027417">
    <property type="entry name" value="P-loop_NTPase"/>
</dbReference>
<feature type="compositionally biased region" description="Low complexity" evidence="4">
    <location>
        <begin position="42"/>
        <end position="56"/>
    </location>
</feature>
<dbReference type="PROSITE" id="PS51192">
    <property type="entry name" value="HELICASE_ATP_BIND_1"/>
    <property type="match status" value="1"/>
</dbReference>
<gene>
    <name evidence="7" type="ORF">C5167_009045</name>
</gene>
<dbReference type="Proteomes" id="UP000316621">
    <property type="component" value="Chromosome 6"/>
</dbReference>
<dbReference type="InterPro" id="IPR000330">
    <property type="entry name" value="SNF2_N"/>
</dbReference>
<dbReference type="Pfam" id="PF00271">
    <property type="entry name" value="Helicase_C"/>
    <property type="match status" value="1"/>
</dbReference>
<evidence type="ECO:0000259" key="6">
    <source>
        <dbReference type="PROSITE" id="PS51194"/>
    </source>
</evidence>
<accession>A0A4Y7JZY5</accession>
<evidence type="ECO:0000256" key="3">
    <source>
        <dbReference type="ARBA" id="ARBA00023242"/>
    </source>
</evidence>
<dbReference type="Gramene" id="RZC65348">
    <property type="protein sequence ID" value="RZC65348"/>
    <property type="gene ID" value="C5167_009045"/>
</dbReference>
<dbReference type="InterPro" id="IPR038718">
    <property type="entry name" value="SNF2-like_sf"/>
</dbReference>
<evidence type="ECO:0000259" key="5">
    <source>
        <dbReference type="PROSITE" id="PS51192"/>
    </source>
</evidence>
<feature type="compositionally biased region" description="Polar residues" evidence="4">
    <location>
        <begin position="789"/>
        <end position="809"/>
    </location>
</feature>
<evidence type="ECO:0000256" key="2">
    <source>
        <dbReference type="ARBA" id="ARBA00022801"/>
    </source>
</evidence>
<dbReference type="PANTHER" id="PTHR45629:SF7">
    <property type="entry name" value="DNA EXCISION REPAIR PROTEIN ERCC-6-RELATED"/>
    <property type="match status" value="1"/>
</dbReference>
<keyword evidence="8" id="KW-1185">Reference proteome</keyword>
<evidence type="ECO:0000256" key="1">
    <source>
        <dbReference type="ARBA" id="ARBA00004123"/>
    </source>
</evidence>
<protein>
    <submittedName>
        <fullName evidence="7">Uncharacterized protein</fullName>
    </submittedName>
</protein>